<gene>
    <name evidence="3" type="ORF">THAOC_31588</name>
</gene>
<dbReference type="InterPro" id="IPR032710">
    <property type="entry name" value="NTF2-like_dom_sf"/>
</dbReference>
<dbReference type="SUPFAM" id="SSF54427">
    <property type="entry name" value="NTF2-like"/>
    <property type="match status" value="1"/>
</dbReference>
<dbReference type="AlphaFoldDB" id="K0RB30"/>
<evidence type="ECO:0008006" key="5">
    <source>
        <dbReference type="Google" id="ProtNLM"/>
    </source>
</evidence>
<evidence type="ECO:0000313" key="4">
    <source>
        <dbReference type="Proteomes" id="UP000266841"/>
    </source>
</evidence>
<dbReference type="EMBL" id="AGNL01044698">
    <property type="protein sequence ID" value="EJK49524.1"/>
    <property type="molecule type" value="Genomic_DNA"/>
</dbReference>
<comment type="caution">
    <text evidence="3">The sequence shown here is derived from an EMBL/GenBank/DDBJ whole genome shotgun (WGS) entry which is preliminary data.</text>
</comment>
<feature type="region of interest" description="Disordered" evidence="1">
    <location>
        <begin position="36"/>
        <end position="64"/>
    </location>
</feature>
<feature type="chain" id="PRO_5003836184" description="SnoaL-like domain-containing protein" evidence="2">
    <location>
        <begin position="24"/>
        <end position="282"/>
    </location>
</feature>
<evidence type="ECO:0000256" key="2">
    <source>
        <dbReference type="SAM" id="SignalP"/>
    </source>
</evidence>
<feature type="signal peptide" evidence="2">
    <location>
        <begin position="1"/>
        <end position="23"/>
    </location>
</feature>
<dbReference type="eggNOG" id="ENOG502S4PV">
    <property type="taxonomic scope" value="Eukaryota"/>
</dbReference>
<name>K0RB30_THAOC</name>
<keyword evidence="4" id="KW-1185">Reference proteome</keyword>
<organism evidence="3 4">
    <name type="scientific">Thalassiosira oceanica</name>
    <name type="common">Marine diatom</name>
    <dbReference type="NCBI Taxonomy" id="159749"/>
    <lineage>
        <taxon>Eukaryota</taxon>
        <taxon>Sar</taxon>
        <taxon>Stramenopiles</taxon>
        <taxon>Ochrophyta</taxon>
        <taxon>Bacillariophyta</taxon>
        <taxon>Coscinodiscophyceae</taxon>
        <taxon>Thalassiosirophycidae</taxon>
        <taxon>Thalassiosirales</taxon>
        <taxon>Thalassiosiraceae</taxon>
        <taxon>Thalassiosira</taxon>
    </lineage>
</organism>
<keyword evidence="2" id="KW-0732">Signal</keyword>
<sequence>MFASSTGLFIAAALLLLVDSARGFQRGFLLQRTYSSSRSNTGSCYARKEDDDSMSTATSSPSPVDEYRNGATAFLSNFMQKEPPTESDPVSEIDFDAPKVKLSIEDLAAALDFELYNREWFVTGLINPIYFADDFQFQDPDVKLTGVEEYARGVNKLFDQDTSRAEIISTVVNATVPNTITVTWRLSGGVSIGPGLEIKPYICYTDFTVDEDTGLIVFQEDRFSIPGWDILLSAVFPFLIGTVTAPAAPAVVPRVVQEPKISKDSSNVWDGLLAAFEAAMPR</sequence>
<dbReference type="OMA" id="VFQEDRF"/>
<accession>K0RB30</accession>
<protein>
    <recommendedName>
        <fullName evidence="5">SnoaL-like domain-containing protein</fullName>
    </recommendedName>
</protein>
<evidence type="ECO:0000313" key="3">
    <source>
        <dbReference type="EMBL" id="EJK49524.1"/>
    </source>
</evidence>
<dbReference type="Proteomes" id="UP000266841">
    <property type="component" value="Unassembled WGS sequence"/>
</dbReference>
<dbReference type="PANTHER" id="PTHR34123">
    <property type="entry name" value="OS04G0578200 PROTEIN"/>
    <property type="match status" value="1"/>
</dbReference>
<dbReference type="OrthoDB" id="348976at2759"/>
<evidence type="ECO:0000256" key="1">
    <source>
        <dbReference type="SAM" id="MobiDB-lite"/>
    </source>
</evidence>
<reference evidence="3 4" key="1">
    <citation type="journal article" date="2012" name="Genome Biol.">
        <title>Genome and low-iron response of an oceanic diatom adapted to chronic iron limitation.</title>
        <authorList>
            <person name="Lommer M."/>
            <person name="Specht M."/>
            <person name="Roy A.S."/>
            <person name="Kraemer L."/>
            <person name="Andreson R."/>
            <person name="Gutowska M.A."/>
            <person name="Wolf J."/>
            <person name="Bergner S.V."/>
            <person name="Schilhabel M.B."/>
            <person name="Klostermeier U.C."/>
            <person name="Beiko R.G."/>
            <person name="Rosenstiel P."/>
            <person name="Hippler M."/>
            <person name="Laroche J."/>
        </authorList>
    </citation>
    <scope>NUCLEOTIDE SEQUENCE [LARGE SCALE GENOMIC DNA]</scope>
    <source>
        <strain evidence="3 4">CCMP1005</strain>
    </source>
</reference>
<proteinExistence type="predicted"/>
<dbReference type="PANTHER" id="PTHR34123:SF1">
    <property type="entry name" value="OS04G0578200 PROTEIN"/>
    <property type="match status" value="1"/>
</dbReference>